<protein>
    <recommendedName>
        <fullName evidence="8">Cytochrome c domain-containing protein</fullName>
    </recommendedName>
</protein>
<dbReference type="GO" id="GO:0009055">
    <property type="term" value="F:electron transfer activity"/>
    <property type="evidence" value="ECO:0007669"/>
    <property type="project" value="InterPro"/>
</dbReference>
<dbReference type="RefSeq" id="WP_146849253.1">
    <property type="nucleotide sequence ID" value="NZ_BKAG01000005.1"/>
</dbReference>
<keyword evidence="10" id="KW-1185">Reference proteome</keyword>
<dbReference type="InterPro" id="IPR009056">
    <property type="entry name" value="Cyt_c-like_dom"/>
</dbReference>
<keyword evidence="3" id="KW-0677">Repeat</keyword>
<evidence type="ECO:0000256" key="2">
    <source>
        <dbReference type="ARBA" id="ARBA00022723"/>
    </source>
</evidence>
<evidence type="ECO:0000256" key="7">
    <source>
        <dbReference type="SAM" id="SignalP"/>
    </source>
</evidence>
<keyword evidence="6" id="KW-0349">Heme</keyword>
<evidence type="ECO:0000256" key="5">
    <source>
        <dbReference type="PROSITE-ProRule" id="PRU00221"/>
    </source>
</evidence>
<keyword evidence="2 6" id="KW-0479">Metal-binding</keyword>
<keyword evidence="7" id="KW-0732">Signal</keyword>
<gene>
    <name evidence="9" type="ORF">BGE01nite_10870</name>
</gene>
<dbReference type="InterPro" id="IPR010916">
    <property type="entry name" value="TonB_box_CS"/>
</dbReference>
<dbReference type="GO" id="GO:0046872">
    <property type="term" value="F:metal ion binding"/>
    <property type="evidence" value="ECO:0007669"/>
    <property type="project" value="UniProtKB-KW"/>
</dbReference>
<reference evidence="9 10" key="1">
    <citation type="submission" date="2019-07" db="EMBL/GenBank/DDBJ databases">
        <title>Whole genome shotgun sequence of Brevifollis gellanilyticus NBRC 108608.</title>
        <authorList>
            <person name="Hosoyama A."/>
            <person name="Uohara A."/>
            <person name="Ohji S."/>
            <person name="Ichikawa N."/>
        </authorList>
    </citation>
    <scope>NUCLEOTIDE SEQUENCE [LARGE SCALE GENOMIC DNA]</scope>
    <source>
        <strain evidence="9 10">NBRC 108608</strain>
    </source>
</reference>
<dbReference type="Proteomes" id="UP000321577">
    <property type="component" value="Unassembled WGS sequence"/>
</dbReference>
<dbReference type="OrthoDB" id="179089at2"/>
<dbReference type="InterPro" id="IPR011429">
    <property type="entry name" value="Cyt_c_Planctomycete-type"/>
</dbReference>
<evidence type="ECO:0000313" key="10">
    <source>
        <dbReference type="Proteomes" id="UP000321577"/>
    </source>
</evidence>
<evidence type="ECO:0000256" key="4">
    <source>
        <dbReference type="ARBA" id="ARBA00023004"/>
    </source>
</evidence>
<dbReference type="PROSITE" id="PS51007">
    <property type="entry name" value="CYTC"/>
    <property type="match status" value="1"/>
</dbReference>
<evidence type="ECO:0000313" key="9">
    <source>
        <dbReference type="EMBL" id="GEP41796.1"/>
    </source>
</evidence>
<accession>A0A512M4Z8</accession>
<dbReference type="PROSITE" id="PS00430">
    <property type="entry name" value="TONB_DEPENDENT_REC_1"/>
    <property type="match status" value="1"/>
</dbReference>
<feature type="repeat" description="WD" evidence="5">
    <location>
        <begin position="594"/>
        <end position="635"/>
    </location>
</feature>
<feature type="repeat" description="WD" evidence="5">
    <location>
        <begin position="246"/>
        <end position="280"/>
    </location>
</feature>
<dbReference type="Gene3D" id="2.130.10.10">
    <property type="entry name" value="YVTN repeat-like/Quinoprotein amine dehydrogenase"/>
    <property type="match status" value="3"/>
</dbReference>
<dbReference type="GO" id="GO:0020037">
    <property type="term" value="F:heme binding"/>
    <property type="evidence" value="ECO:0007669"/>
    <property type="project" value="InterPro"/>
</dbReference>
<dbReference type="EMBL" id="BKAG01000005">
    <property type="protein sequence ID" value="GEP41796.1"/>
    <property type="molecule type" value="Genomic_DNA"/>
</dbReference>
<dbReference type="SUPFAM" id="SSF50978">
    <property type="entry name" value="WD40 repeat-like"/>
    <property type="match status" value="2"/>
</dbReference>
<dbReference type="InterPro" id="IPR019775">
    <property type="entry name" value="WD40_repeat_CS"/>
</dbReference>
<dbReference type="InterPro" id="IPR015943">
    <property type="entry name" value="WD40/YVTN_repeat-like_dom_sf"/>
</dbReference>
<dbReference type="Pfam" id="PF07635">
    <property type="entry name" value="PSCyt1"/>
    <property type="match status" value="1"/>
</dbReference>
<feature type="domain" description="Cytochrome c" evidence="8">
    <location>
        <begin position="20"/>
        <end position="117"/>
    </location>
</feature>
<feature type="repeat" description="WD" evidence="5">
    <location>
        <begin position="636"/>
        <end position="669"/>
    </location>
</feature>
<evidence type="ECO:0000256" key="3">
    <source>
        <dbReference type="ARBA" id="ARBA00022737"/>
    </source>
</evidence>
<dbReference type="PANTHER" id="PTHR19848:SF8">
    <property type="entry name" value="F-BOX AND WD REPEAT DOMAIN CONTAINING 7"/>
    <property type="match status" value="1"/>
</dbReference>
<dbReference type="InterPro" id="IPR001680">
    <property type="entry name" value="WD40_rpt"/>
</dbReference>
<dbReference type="PROSITE" id="PS50294">
    <property type="entry name" value="WD_REPEATS_REGION"/>
    <property type="match status" value="1"/>
</dbReference>
<proteinExistence type="predicted"/>
<dbReference type="AlphaFoldDB" id="A0A512M4Z8"/>
<organism evidence="9 10">
    <name type="scientific">Brevifollis gellanilyticus</name>
    <dbReference type="NCBI Taxonomy" id="748831"/>
    <lineage>
        <taxon>Bacteria</taxon>
        <taxon>Pseudomonadati</taxon>
        <taxon>Verrucomicrobiota</taxon>
        <taxon>Verrucomicrobiia</taxon>
        <taxon>Verrucomicrobiales</taxon>
        <taxon>Verrucomicrobiaceae</taxon>
    </lineage>
</organism>
<keyword evidence="4 6" id="KW-0408">Iron</keyword>
<dbReference type="Pfam" id="PF00400">
    <property type="entry name" value="WD40"/>
    <property type="match status" value="6"/>
</dbReference>
<sequence>MMMKALTLLLCASAVSVSAAELDFYKDVYPFLKSNCISCHNKTTTKADLNMETPQLMIQGGESGPSIVPGKSDESLIVKASQHKDDMEMPPPNNKSGAVNLSPAEIAVLRQWIDQGAKASVQQERAVVLKAFSASVDPIYSVAMTRDGRYAACGRSNQIFVYDLATRQFIAQITDPSEKNGTAHRALVQSLSFSPDGTRLASGSFREVKIWKLETAKPAASSAKTASAPASADLIKKIETTGKMTVLSHAMSTDGKQVVTGCADGSVRVWDVATTKQITELRGSVATNRKAAEMDWAIAEQTLEQAFQKSEVTRIEAQEKALDVLLGKAKEAIVTMKKVLPEKQKAVPPATEAKAAAQKTVDDIAAKVQAAPNGKPDAALVKEHKTAQDKLITAKTAEVSALAAVAAAESNVKDAEDDVKRITDSKAANAKTLAAVNAAMTTAKAAQDKAAADLAALKQSLAKTAMKPLAVSFSADAQRVMSMFDDGTLRVWATATGIPIGENVANAAATSTTITSAQDGSFTVTKAATQTIGSAPRWVLERKIDQKGLFADRVNAVRFSPDGKTLATGGGELSRSGDIILFDVTTGKATQTWKEKHDDVVLCLDFSPDGKLLASGAADKIARVTDVVSGKQVNLLEGHTHHVMGIAFRSDGRVLATAGAEGSVVTWNMILGERKKKIEGWSKEVTSLQFIGATNQIVTSAGDNRVRIVTDDGTDVRSMANLPDYMQAAVSAPNGSTIIAGGEDSMLRLWDSAGKELAAFGAK</sequence>
<dbReference type="SMART" id="SM00320">
    <property type="entry name" value="WD40"/>
    <property type="match status" value="9"/>
</dbReference>
<name>A0A512M4Z8_9BACT</name>
<feature type="chain" id="PRO_5022059110" description="Cytochrome c domain-containing protein" evidence="7">
    <location>
        <begin position="20"/>
        <end position="763"/>
    </location>
</feature>
<keyword evidence="1 5" id="KW-0853">WD repeat</keyword>
<feature type="signal peptide" evidence="7">
    <location>
        <begin position="1"/>
        <end position="19"/>
    </location>
</feature>
<dbReference type="PANTHER" id="PTHR19848">
    <property type="entry name" value="WD40 REPEAT PROTEIN"/>
    <property type="match status" value="1"/>
</dbReference>
<dbReference type="PROSITE" id="PS00678">
    <property type="entry name" value="WD_REPEATS_1"/>
    <property type="match status" value="1"/>
</dbReference>
<comment type="caution">
    <text evidence="9">The sequence shown here is derived from an EMBL/GenBank/DDBJ whole genome shotgun (WGS) entry which is preliminary data.</text>
</comment>
<evidence type="ECO:0000259" key="8">
    <source>
        <dbReference type="PROSITE" id="PS51007"/>
    </source>
</evidence>
<dbReference type="PROSITE" id="PS50082">
    <property type="entry name" value="WD_REPEATS_2"/>
    <property type="match status" value="4"/>
</dbReference>
<dbReference type="InterPro" id="IPR036322">
    <property type="entry name" value="WD40_repeat_dom_sf"/>
</dbReference>
<feature type="repeat" description="WD" evidence="5">
    <location>
        <begin position="733"/>
        <end position="751"/>
    </location>
</feature>
<evidence type="ECO:0000256" key="6">
    <source>
        <dbReference type="PROSITE-ProRule" id="PRU00433"/>
    </source>
</evidence>
<evidence type="ECO:0000256" key="1">
    <source>
        <dbReference type="ARBA" id="ARBA00022574"/>
    </source>
</evidence>